<feature type="region of interest" description="Disordered" evidence="1">
    <location>
        <begin position="1"/>
        <end position="28"/>
    </location>
</feature>
<evidence type="ECO:0000313" key="3">
    <source>
        <dbReference type="Proteomes" id="UP000557566"/>
    </source>
</evidence>
<gene>
    <name evidence="2" type="ORF">G6O67_001021</name>
</gene>
<name>A0A8H4PX07_9HYPO</name>
<dbReference type="EMBL" id="JAAVMX010000002">
    <property type="protein sequence ID" value="KAF4511813.1"/>
    <property type="molecule type" value="Genomic_DNA"/>
</dbReference>
<sequence>MARRELDGKERARWQGESSMARRELDGKERARWQGESVKGLRGWGFFAQQAYFSQLSSFAYMTRYSLFPGFLVDTADLTIRSAPARLDTASGLGLLRRGHLVMPD</sequence>
<protein>
    <submittedName>
        <fullName evidence="2">Uncharacterized protein</fullName>
    </submittedName>
</protein>
<evidence type="ECO:0000256" key="1">
    <source>
        <dbReference type="SAM" id="MobiDB-lite"/>
    </source>
</evidence>
<dbReference type="AlphaFoldDB" id="A0A8H4PX07"/>
<evidence type="ECO:0000313" key="2">
    <source>
        <dbReference type="EMBL" id="KAF4511813.1"/>
    </source>
</evidence>
<proteinExistence type="predicted"/>
<organism evidence="2 3">
    <name type="scientific">Ophiocordyceps sinensis</name>
    <dbReference type="NCBI Taxonomy" id="72228"/>
    <lineage>
        <taxon>Eukaryota</taxon>
        <taxon>Fungi</taxon>
        <taxon>Dikarya</taxon>
        <taxon>Ascomycota</taxon>
        <taxon>Pezizomycotina</taxon>
        <taxon>Sordariomycetes</taxon>
        <taxon>Hypocreomycetidae</taxon>
        <taxon>Hypocreales</taxon>
        <taxon>Ophiocordycipitaceae</taxon>
        <taxon>Ophiocordyceps</taxon>
    </lineage>
</organism>
<accession>A0A8H4PX07</accession>
<reference evidence="2 3" key="1">
    <citation type="journal article" date="2020" name="Genome Biol. Evol.">
        <title>A new high-quality draft genome assembly of the Chinese cordyceps Ophiocordyceps sinensis.</title>
        <authorList>
            <person name="Shu R."/>
            <person name="Zhang J."/>
            <person name="Meng Q."/>
            <person name="Zhang H."/>
            <person name="Zhou G."/>
            <person name="Li M."/>
            <person name="Wu P."/>
            <person name="Zhao Y."/>
            <person name="Chen C."/>
            <person name="Qin Q."/>
        </authorList>
    </citation>
    <scope>NUCLEOTIDE SEQUENCE [LARGE SCALE GENOMIC DNA]</scope>
    <source>
        <strain evidence="2 3">IOZ07</strain>
    </source>
</reference>
<keyword evidence="3" id="KW-1185">Reference proteome</keyword>
<dbReference type="Proteomes" id="UP000557566">
    <property type="component" value="Unassembled WGS sequence"/>
</dbReference>
<comment type="caution">
    <text evidence="2">The sequence shown here is derived from an EMBL/GenBank/DDBJ whole genome shotgun (WGS) entry which is preliminary data.</text>
</comment>